<accession>A0A7S2NNH1</accession>
<gene>
    <name evidence="1" type="ORF">CBRE1094_LOCUS44847</name>
</gene>
<sequence length="307" mass="33733">MPWSSETDEELTADDLTMIITALGQVQNKTWQMTKFMEMHGHAVNSTNPLIIPDGTMIQGPYDRLKRVVSDEDWIKARRMVQAPLSAWKVPPPDAITVSDPLGKESQITFTELQAQCTSAEDEAAALLTKVKESYVSEVEGAGANPEQEITVYTMSITGKVTPLVVMPHDSLATLKSKFQDKEGIPPDQIVFFAQARDAVDNPNVISNAIHIRGVTELIKHGETDTYDSVMLLGALQLWSETDTAASLRLHDGAKLFHVLQLRGGRSPLCNEQELQEQLAVAAAYVKKDMAKMARSNSSAFGCCTLM</sequence>
<protein>
    <recommendedName>
        <fullName evidence="2">Ubiquitin-like domain-containing protein</fullName>
    </recommendedName>
</protein>
<evidence type="ECO:0008006" key="2">
    <source>
        <dbReference type="Google" id="ProtNLM"/>
    </source>
</evidence>
<dbReference type="EMBL" id="HBGU01082182">
    <property type="protein sequence ID" value="CAD9549427.1"/>
    <property type="molecule type" value="Transcribed_RNA"/>
</dbReference>
<dbReference type="Gene3D" id="3.10.20.90">
    <property type="entry name" value="Phosphatidylinositol 3-kinase Catalytic Subunit, Chain A, domain 1"/>
    <property type="match status" value="1"/>
</dbReference>
<reference evidence="1" key="1">
    <citation type="submission" date="2021-01" db="EMBL/GenBank/DDBJ databases">
        <authorList>
            <person name="Corre E."/>
            <person name="Pelletier E."/>
            <person name="Niang G."/>
            <person name="Scheremetjew M."/>
            <person name="Finn R."/>
            <person name="Kale V."/>
            <person name="Holt S."/>
            <person name="Cochrane G."/>
            <person name="Meng A."/>
            <person name="Brown T."/>
            <person name="Cohen L."/>
        </authorList>
    </citation>
    <scope>NUCLEOTIDE SEQUENCE</scope>
    <source>
        <strain evidence="1">UTEX LB 985</strain>
    </source>
</reference>
<name>A0A7S2NNH1_9EUKA</name>
<dbReference type="InterPro" id="IPR029071">
    <property type="entry name" value="Ubiquitin-like_domsf"/>
</dbReference>
<evidence type="ECO:0000313" key="1">
    <source>
        <dbReference type="EMBL" id="CAD9549427.1"/>
    </source>
</evidence>
<dbReference type="AlphaFoldDB" id="A0A7S2NNH1"/>
<dbReference type="SUPFAM" id="SSF54236">
    <property type="entry name" value="Ubiquitin-like"/>
    <property type="match status" value="1"/>
</dbReference>
<proteinExistence type="predicted"/>
<organism evidence="1">
    <name type="scientific">Haptolina brevifila</name>
    <dbReference type="NCBI Taxonomy" id="156173"/>
    <lineage>
        <taxon>Eukaryota</taxon>
        <taxon>Haptista</taxon>
        <taxon>Haptophyta</taxon>
        <taxon>Prymnesiophyceae</taxon>
        <taxon>Prymnesiales</taxon>
        <taxon>Prymnesiaceae</taxon>
        <taxon>Haptolina</taxon>
    </lineage>
</organism>